<dbReference type="Gene3D" id="4.10.1150.10">
    <property type="entry name" value="AF2212/PG0164-like"/>
    <property type="match status" value="1"/>
</dbReference>
<accession>A0AAU8GXT4</accession>
<dbReference type="RefSeq" id="WP_353684704.1">
    <property type="nucleotide sequence ID" value="NZ_CP144373.1"/>
</dbReference>
<gene>
    <name evidence="1" type="ORF">V4D30_02610</name>
</gene>
<dbReference type="InterPro" id="IPR024069">
    <property type="entry name" value="AF2212-like_dom_sf"/>
</dbReference>
<dbReference type="EMBL" id="CP144373">
    <property type="protein sequence ID" value="XCH47177.1"/>
    <property type="molecule type" value="Genomic_DNA"/>
</dbReference>
<sequence length="67" mass="7662">MKILKVVYENGVLKPLSEFSIKEKKHFKIIISDEDELSIADLFSGIIKGLNNEVIEKIALDPEFEIE</sequence>
<dbReference type="InterPro" id="IPR008203">
    <property type="entry name" value="AF2212-like"/>
</dbReference>
<name>A0AAU8GXT4_9BACT</name>
<protein>
    <submittedName>
        <fullName evidence="1">Antitoxin family protein</fullName>
    </submittedName>
</protein>
<proteinExistence type="predicted"/>
<evidence type="ECO:0000313" key="1">
    <source>
        <dbReference type="EMBL" id="XCH47177.1"/>
    </source>
</evidence>
<dbReference type="Pfam" id="PF01954">
    <property type="entry name" value="AF2212-like"/>
    <property type="match status" value="1"/>
</dbReference>
<dbReference type="KEGG" id="taut:V4D30_02610"/>
<organism evidence="1">
    <name type="scientific">Thermodesulfovibrio autotrophicus</name>
    <dbReference type="NCBI Taxonomy" id="3118333"/>
    <lineage>
        <taxon>Bacteria</taxon>
        <taxon>Pseudomonadati</taxon>
        <taxon>Nitrospirota</taxon>
        <taxon>Thermodesulfovibrionia</taxon>
        <taxon>Thermodesulfovibrionales</taxon>
        <taxon>Thermodesulfovibrionaceae</taxon>
        <taxon>Thermodesulfovibrio</taxon>
    </lineage>
</organism>
<reference evidence="1" key="1">
    <citation type="submission" date="2024-01" db="EMBL/GenBank/DDBJ databases">
        <title>The first autotrophic representatives of the genus Thermodesulfovibrio.</title>
        <authorList>
            <person name="Maltseva A.I."/>
            <person name="Elcheninov A.G."/>
            <person name="Kublanov I.V."/>
            <person name="Lebedinsky A.V."/>
            <person name="Frolov E.N."/>
        </authorList>
    </citation>
    <scope>NUCLEOTIDE SEQUENCE</scope>
    <source>
        <strain evidence="1">3907-1M</strain>
    </source>
</reference>
<dbReference type="AlphaFoldDB" id="A0AAU8GXT4"/>
<dbReference type="SUPFAM" id="SSF141694">
    <property type="entry name" value="AF2212/PG0164-like"/>
    <property type="match status" value="1"/>
</dbReference>